<dbReference type="PANTHER" id="PTHR44591:SF3">
    <property type="entry name" value="RESPONSE REGULATORY DOMAIN-CONTAINING PROTEIN"/>
    <property type="match status" value="1"/>
</dbReference>
<dbReference type="InterPro" id="IPR011006">
    <property type="entry name" value="CheY-like_superfamily"/>
</dbReference>
<evidence type="ECO:0000259" key="2">
    <source>
        <dbReference type="PROSITE" id="PS50110"/>
    </source>
</evidence>
<keyword evidence="1" id="KW-0597">Phosphoprotein</keyword>
<dbReference type="Gene3D" id="3.40.50.2300">
    <property type="match status" value="1"/>
</dbReference>
<comment type="caution">
    <text evidence="3">The sequence shown here is derived from an EMBL/GenBank/DDBJ whole genome shotgun (WGS) entry which is preliminary data.</text>
</comment>
<dbReference type="GO" id="GO:0000160">
    <property type="term" value="P:phosphorelay signal transduction system"/>
    <property type="evidence" value="ECO:0007669"/>
    <property type="project" value="InterPro"/>
</dbReference>
<evidence type="ECO:0000256" key="1">
    <source>
        <dbReference type="ARBA" id="ARBA00022553"/>
    </source>
</evidence>
<dbReference type="InterPro" id="IPR001789">
    <property type="entry name" value="Sig_transdc_resp-reg_receiver"/>
</dbReference>
<organism evidence="3">
    <name type="scientific">marine sediment metagenome</name>
    <dbReference type="NCBI Taxonomy" id="412755"/>
    <lineage>
        <taxon>unclassified sequences</taxon>
        <taxon>metagenomes</taxon>
        <taxon>ecological metagenomes</taxon>
    </lineage>
</organism>
<protein>
    <recommendedName>
        <fullName evidence="2">Response regulatory domain-containing protein</fullName>
    </recommendedName>
</protein>
<feature type="domain" description="Response regulatory" evidence="2">
    <location>
        <begin position="11"/>
        <end position="120"/>
    </location>
</feature>
<dbReference type="PANTHER" id="PTHR44591">
    <property type="entry name" value="STRESS RESPONSE REGULATOR PROTEIN 1"/>
    <property type="match status" value="1"/>
</dbReference>
<accession>A0A0F9GUS0</accession>
<gene>
    <name evidence="3" type="ORF">LCGC14_1864890</name>
</gene>
<dbReference type="PROSITE" id="PS50110">
    <property type="entry name" value="RESPONSE_REGULATORY"/>
    <property type="match status" value="1"/>
</dbReference>
<dbReference type="AlphaFoldDB" id="A0A0F9GUS0"/>
<evidence type="ECO:0000313" key="3">
    <source>
        <dbReference type="EMBL" id="KKL94416.1"/>
    </source>
</evidence>
<dbReference type="SUPFAM" id="SSF52172">
    <property type="entry name" value="CheY-like"/>
    <property type="match status" value="1"/>
</dbReference>
<dbReference type="InterPro" id="IPR050595">
    <property type="entry name" value="Bact_response_regulator"/>
</dbReference>
<sequence length="174" mass="19895">MANDDILKGKKILVVDDEPDILETLKEILEECDVETATTFESAEELLKHEDYHATILDIMGVRGFDLLKIATEKKIPALMLTAQGLDPDNLVGSIKLGAKSYIPKDRMVEIDIYLKEIFIAQGKGIEKSGNWFVRLGSFFDKRFGQGWKNKDKKFWEEFDKTYKVSKDELEGIM</sequence>
<reference evidence="3" key="1">
    <citation type="journal article" date="2015" name="Nature">
        <title>Complex archaea that bridge the gap between prokaryotes and eukaryotes.</title>
        <authorList>
            <person name="Spang A."/>
            <person name="Saw J.H."/>
            <person name="Jorgensen S.L."/>
            <person name="Zaremba-Niedzwiedzka K."/>
            <person name="Martijn J."/>
            <person name="Lind A.E."/>
            <person name="van Eijk R."/>
            <person name="Schleper C."/>
            <person name="Guy L."/>
            <person name="Ettema T.J."/>
        </authorList>
    </citation>
    <scope>NUCLEOTIDE SEQUENCE</scope>
</reference>
<dbReference type="Pfam" id="PF00072">
    <property type="entry name" value="Response_reg"/>
    <property type="match status" value="1"/>
</dbReference>
<proteinExistence type="predicted"/>
<dbReference type="EMBL" id="LAZR01018929">
    <property type="protein sequence ID" value="KKL94416.1"/>
    <property type="molecule type" value="Genomic_DNA"/>
</dbReference>
<name>A0A0F9GUS0_9ZZZZ</name>
<dbReference type="SMART" id="SM00448">
    <property type="entry name" value="REC"/>
    <property type="match status" value="1"/>
</dbReference>